<sequence length="75" mass="8665">MKQDNAEGIVIAPIWPGQSWYTKLKNLSTKFLFLEQPERILEIGQRMKDKEQKFPPDNVGAFILDLLQTQGETCQ</sequence>
<reference evidence="1 2" key="1">
    <citation type="submission" date="2019-03" db="EMBL/GenBank/DDBJ databases">
        <title>Single cell metagenomics reveals metabolic interactions within the superorganism composed of flagellate Streblomastix strix and complex community of Bacteroidetes bacteria on its surface.</title>
        <authorList>
            <person name="Treitli S.C."/>
            <person name="Kolisko M."/>
            <person name="Husnik F."/>
            <person name="Keeling P."/>
            <person name="Hampl V."/>
        </authorList>
    </citation>
    <scope>NUCLEOTIDE SEQUENCE [LARGE SCALE GENOMIC DNA]</scope>
    <source>
        <strain evidence="1">ST1C</strain>
    </source>
</reference>
<dbReference type="EMBL" id="SNRW01009478">
    <property type="protein sequence ID" value="KAA6377940.1"/>
    <property type="molecule type" value="Genomic_DNA"/>
</dbReference>
<protein>
    <submittedName>
        <fullName evidence="1">Uncharacterized protein</fullName>
    </submittedName>
</protein>
<proteinExistence type="predicted"/>
<evidence type="ECO:0000313" key="1">
    <source>
        <dbReference type="EMBL" id="KAA6377940.1"/>
    </source>
</evidence>
<organism evidence="1 2">
    <name type="scientific">Streblomastix strix</name>
    <dbReference type="NCBI Taxonomy" id="222440"/>
    <lineage>
        <taxon>Eukaryota</taxon>
        <taxon>Metamonada</taxon>
        <taxon>Preaxostyla</taxon>
        <taxon>Oxymonadida</taxon>
        <taxon>Streblomastigidae</taxon>
        <taxon>Streblomastix</taxon>
    </lineage>
</organism>
<dbReference type="OrthoDB" id="6083831at2759"/>
<gene>
    <name evidence="1" type="ORF">EZS28_026532</name>
</gene>
<comment type="caution">
    <text evidence="1">The sequence shown here is derived from an EMBL/GenBank/DDBJ whole genome shotgun (WGS) entry which is preliminary data.</text>
</comment>
<dbReference type="Proteomes" id="UP000324800">
    <property type="component" value="Unassembled WGS sequence"/>
</dbReference>
<dbReference type="AlphaFoldDB" id="A0A5J4V6H9"/>
<evidence type="ECO:0000313" key="2">
    <source>
        <dbReference type="Proteomes" id="UP000324800"/>
    </source>
</evidence>
<accession>A0A5J4V6H9</accession>
<name>A0A5J4V6H9_9EUKA</name>